<evidence type="ECO:0000256" key="1">
    <source>
        <dbReference type="SAM" id="MobiDB-lite"/>
    </source>
</evidence>
<feature type="compositionally biased region" description="Low complexity" evidence="1">
    <location>
        <begin position="11"/>
        <end position="21"/>
    </location>
</feature>
<dbReference type="OrthoDB" id="5425637at2759"/>
<feature type="region of interest" description="Disordered" evidence="1">
    <location>
        <begin position="87"/>
        <end position="141"/>
    </location>
</feature>
<evidence type="ECO:0000313" key="4">
    <source>
        <dbReference type="Proteomes" id="UP000236621"/>
    </source>
</evidence>
<feature type="transmembrane region" description="Helical" evidence="2">
    <location>
        <begin position="40"/>
        <end position="64"/>
    </location>
</feature>
<dbReference type="AlphaFoldDB" id="A0A2K3QNN3"/>
<dbReference type="Proteomes" id="UP000236621">
    <property type="component" value="Unassembled WGS sequence"/>
</dbReference>
<feature type="region of interest" description="Disordered" evidence="1">
    <location>
        <begin position="1"/>
        <end position="26"/>
    </location>
</feature>
<evidence type="ECO:0000256" key="2">
    <source>
        <dbReference type="SAM" id="Phobius"/>
    </source>
</evidence>
<keyword evidence="2" id="KW-0472">Membrane</keyword>
<dbReference type="EMBL" id="NRSZ01000151">
    <property type="protein sequence ID" value="PNY29150.1"/>
    <property type="molecule type" value="Genomic_DNA"/>
</dbReference>
<sequence length="141" mass="14843">MAMTIHENDAGGDPDSGPDSGVEAGASGKSNAISMSTGGLIAIVVVVVAVSVIGVTTAALFFIAKKREWKVRERVRRSARKVVTALTPRRTGFPDSVKQSTGSSRRGRAKTADDVPPTPRMRPEDVERGLAQAEVKSKGGR</sequence>
<organism evidence="3 4">
    <name type="scientific">Tolypocladium capitatum</name>
    <dbReference type="NCBI Taxonomy" id="45235"/>
    <lineage>
        <taxon>Eukaryota</taxon>
        <taxon>Fungi</taxon>
        <taxon>Dikarya</taxon>
        <taxon>Ascomycota</taxon>
        <taxon>Pezizomycotina</taxon>
        <taxon>Sordariomycetes</taxon>
        <taxon>Hypocreomycetidae</taxon>
        <taxon>Hypocreales</taxon>
        <taxon>Ophiocordycipitaceae</taxon>
        <taxon>Tolypocladium</taxon>
    </lineage>
</organism>
<reference evidence="3 4" key="1">
    <citation type="submission" date="2017-08" db="EMBL/GenBank/DDBJ databases">
        <title>Harnessing the power of phylogenomics to disentangle the directionality and signatures of interkingdom host jumping in the parasitic fungal genus Tolypocladium.</title>
        <authorList>
            <person name="Quandt C.A."/>
            <person name="Patterson W."/>
            <person name="Spatafora J.W."/>
        </authorList>
    </citation>
    <scope>NUCLEOTIDE SEQUENCE [LARGE SCALE GENOMIC DNA]</scope>
    <source>
        <strain evidence="3 4">CBS 113982</strain>
    </source>
</reference>
<comment type="caution">
    <text evidence="3">The sequence shown here is derived from an EMBL/GenBank/DDBJ whole genome shotgun (WGS) entry which is preliminary data.</text>
</comment>
<gene>
    <name evidence="3" type="ORF">TCAP_00921</name>
</gene>
<proteinExistence type="predicted"/>
<protein>
    <submittedName>
        <fullName evidence="3">Uncharacterized protein</fullName>
    </submittedName>
</protein>
<evidence type="ECO:0000313" key="3">
    <source>
        <dbReference type="EMBL" id="PNY29150.1"/>
    </source>
</evidence>
<keyword evidence="2" id="KW-1133">Transmembrane helix</keyword>
<keyword evidence="4" id="KW-1185">Reference proteome</keyword>
<name>A0A2K3QNN3_9HYPO</name>
<keyword evidence="2" id="KW-0812">Transmembrane</keyword>
<accession>A0A2K3QNN3</accession>